<sequence length="170" mass="19343">MSFFKFIIRFLSAFIFGFAVFYFASKKIDLSGTSAPWSLITLLVFPFSYCITAFFKVSEADENTSLSDSELRRLRPIIDVKKRHLGFLIIFYLFAAFSGAIGMFAISRESIIYLYFISACGGSIAAAMYSFLFISSINSEIQRFKSILLHRAETNKKTKEFIDSLNKKAD</sequence>
<feature type="transmembrane region" description="Helical" evidence="1">
    <location>
        <begin position="112"/>
        <end position="134"/>
    </location>
</feature>
<keyword evidence="1" id="KW-0472">Membrane</keyword>
<evidence type="ECO:0000256" key="1">
    <source>
        <dbReference type="SAM" id="Phobius"/>
    </source>
</evidence>
<feature type="transmembrane region" description="Helical" evidence="1">
    <location>
        <begin position="85"/>
        <end position="106"/>
    </location>
</feature>
<name>A0A726Z1L2_SALET</name>
<keyword evidence="1" id="KW-0812">Transmembrane</keyword>
<proteinExistence type="predicted"/>
<keyword evidence="1" id="KW-1133">Transmembrane helix</keyword>
<organism evidence="2">
    <name type="scientific">Salmonella enterica subsp. enterica serovar Ank</name>
    <dbReference type="NCBI Taxonomy" id="1173578"/>
    <lineage>
        <taxon>Bacteria</taxon>
        <taxon>Pseudomonadati</taxon>
        <taxon>Pseudomonadota</taxon>
        <taxon>Gammaproteobacteria</taxon>
        <taxon>Enterobacterales</taxon>
        <taxon>Enterobacteriaceae</taxon>
        <taxon>Salmonella</taxon>
    </lineage>
</organism>
<comment type="caution">
    <text evidence="2">The sequence shown here is derived from an EMBL/GenBank/DDBJ whole genome shotgun (WGS) entry which is preliminary data.</text>
</comment>
<protein>
    <submittedName>
        <fullName evidence="2">Uncharacterized protein</fullName>
    </submittedName>
</protein>
<gene>
    <name evidence="2" type="ORF">G3V02_003704</name>
</gene>
<reference evidence="2" key="1">
    <citation type="journal article" date="2018" name="Genome Biol.">
        <title>SKESA: strategic k-mer extension for scrupulous assemblies.</title>
        <authorList>
            <person name="Souvorov A."/>
            <person name="Agarwala R."/>
            <person name="Lipman D.J."/>
        </authorList>
    </citation>
    <scope>NUCLEOTIDE SEQUENCE</scope>
    <source>
        <strain evidence="2">BCW_2640</strain>
    </source>
</reference>
<dbReference type="AlphaFoldDB" id="A0A726Z1L2"/>
<accession>A0A726Z1L2</accession>
<reference evidence="2" key="2">
    <citation type="submission" date="2018-07" db="EMBL/GenBank/DDBJ databases">
        <authorList>
            <consortium name="NCBI Pathogen Detection Project"/>
        </authorList>
    </citation>
    <scope>NUCLEOTIDE SEQUENCE</scope>
    <source>
        <strain evidence="2">BCW_2640</strain>
    </source>
</reference>
<evidence type="ECO:0000313" key="2">
    <source>
        <dbReference type="EMBL" id="HAE1794949.1"/>
    </source>
</evidence>
<feature type="transmembrane region" description="Helical" evidence="1">
    <location>
        <begin position="7"/>
        <end position="25"/>
    </location>
</feature>
<dbReference type="EMBL" id="DAARBX010000018">
    <property type="protein sequence ID" value="HAE1794949.1"/>
    <property type="molecule type" value="Genomic_DNA"/>
</dbReference>
<feature type="transmembrane region" description="Helical" evidence="1">
    <location>
        <begin position="37"/>
        <end position="55"/>
    </location>
</feature>